<keyword evidence="1" id="KW-1133">Transmembrane helix</keyword>
<dbReference type="Proteomes" id="UP000677244">
    <property type="component" value="Unassembled WGS sequence"/>
</dbReference>
<reference evidence="2 3" key="1">
    <citation type="submission" date="2021-03" db="EMBL/GenBank/DDBJ databases">
        <title>Assistant Professor.</title>
        <authorList>
            <person name="Huq M.A."/>
        </authorList>
    </citation>
    <scope>NUCLEOTIDE SEQUENCE [LARGE SCALE GENOMIC DNA]</scope>
    <source>
        <strain evidence="2 3">MAH-29</strain>
    </source>
</reference>
<evidence type="ECO:0000256" key="1">
    <source>
        <dbReference type="SAM" id="Phobius"/>
    </source>
</evidence>
<feature type="transmembrane region" description="Helical" evidence="1">
    <location>
        <begin position="7"/>
        <end position="27"/>
    </location>
</feature>
<protein>
    <submittedName>
        <fullName evidence="2">Uncharacterized protein</fullName>
    </submittedName>
</protein>
<comment type="caution">
    <text evidence="2">The sequence shown here is derived from an EMBL/GenBank/DDBJ whole genome shotgun (WGS) entry which is preliminary data.</text>
</comment>
<gene>
    <name evidence="2" type="ORF">J7I42_21865</name>
</gene>
<dbReference type="EMBL" id="JAGHKO010000005">
    <property type="protein sequence ID" value="MBO9202953.1"/>
    <property type="molecule type" value="Genomic_DNA"/>
</dbReference>
<evidence type="ECO:0000313" key="2">
    <source>
        <dbReference type="EMBL" id="MBO9202953.1"/>
    </source>
</evidence>
<name>A0ABS3YYJ3_9BACT</name>
<keyword evidence="1" id="KW-0812">Transmembrane</keyword>
<keyword evidence="3" id="KW-1185">Reference proteome</keyword>
<proteinExistence type="predicted"/>
<sequence length="345" mass="39090">MQNKKPIVILITLFFSSFAIVGLLAFLSKNVTDKKNGFTRRLLPTILQARKRQTFPSMIYRIAGSRAGKLYLQGNNPYLVYTTNLSLDSVTSIPLSIPPDKKISSGTRQYLNGQHLYISCRNLPGIIDYDLNAQQSNNHILPYYYSKEACFSEDRFILRAKDRKTKDPVFVKIDLNIPNARQEDHFSEKKDNSIFSTDGILYYDSTTHLACYTYFYQNGFICMDTNLNVIVKGKTIDTITKREIAVAHVGSSVTMKQPPQFVNDIGAVAEGKLFLRSMLKADNELPLDFAENTVIDAYSVTNGNYIASFYIPPFKGSKPFQFHVIGKKLYAIYGKTVVEYDLPPI</sequence>
<evidence type="ECO:0000313" key="3">
    <source>
        <dbReference type="Proteomes" id="UP000677244"/>
    </source>
</evidence>
<organism evidence="2 3">
    <name type="scientific">Niastella soli</name>
    <dbReference type="NCBI Taxonomy" id="2821487"/>
    <lineage>
        <taxon>Bacteria</taxon>
        <taxon>Pseudomonadati</taxon>
        <taxon>Bacteroidota</taxon>
        <taxon>Chitinophagia</taxon>
        <taxon>Chitinophagales</taxon>
        <taxon>Chitinophagaceae</taxon>
        <taxon>Niastella</taxon>
    </lineage>
</organism>
<dbReference type="RefSeq" id="WP_209141010.1">
    <property type="nucleotide sequence ID" value="NZ_JAGHKO010000005.1"/>
</dbReference>
<keyword evidence="1" id="KW-0472">Membrane</keyword>
<accession>A0ABS3YYJ3</accession>